<accession>A0A9Q9AYH3</accession>
<sequence length="302" mass="33207">MAASLQTIKARDDVVMVDMDEVELVTWSARCQFLATEALNGCTGETTGDEHLRILMQKVINSFNTGRQRGIFQASNSIVLAANYQGTTALPDAISVIKAILERLKLPIRYVEYPVLTVGDPRSPGETSIMIRGQQGQQPQIYINDKLLTAEEKTDTPARTADSGSTKGSQDGQNTAIAIQKARQEIDRYIAAGWTRDQAMAEHQKWLAQTLRISEIEAQRLLAQDKTHGDRLSAVASSSSGVAVQAQQAQAAYLRLQQQGMERTTILQQLILNYQATQPDLSWDKASKHVSSLLSYTASRAS</sequence>
<reference evidence="2" key="1">
    <citation type="submission" date="2022-06" db="EMBL/GenBank/DDBJ databases">
        <title>Complete genome sequences of two strains of the flax pathogen Septoria linicola.</title>
        <authorList>
            <person name="Lapalu N."/>
            <person name="Simon A."/>
            <person name="Demenou B."/>
            <person name="Paumier D."/>
            <person name="Guillot M.-P."/>
            <person name="Gout L."/>
            <person name="Valade R."/>
        </authorList>
    </citation>
    <scope>NUCLEOTIDE SEQUENCE</scope>
    <source>
        <strain evidence="2">SE15195</strain>
    </source>
</reference>
<protein>
    <submittedName>
        <fullName evidence="2">Uncharacterized protein</fullName>
    </submittedName>
</protein>
<evidence type="ECO:0000313" key="3">
    <source>
        <dbReference type="Proteomes" id="UP001056384"/>
    </source>
</evidence>
<keyword evidence="3" id="KW-1185">Reference proteome</keyword>
<dbReference type="AlphaFoldDB" id="A0A9Q9AYH3"/>
<dbReference type="OrthoDB" id="3902367at2759"/>
<name>A0A9Q9AYH3_9PEZI</name>
<feature type="compositionally biased region" description="Polar residues" evidence="1">
    <location>
        <begin position="162"/>
        <end position="174"/>
    </location>
</feature>
<gene>
    <name evidence="2" type="ORF">Slin15195_G076920</name>
</gene>
<dbReference type="EMBL" id="CP099423">
    <property type="protein sequence ID" value="USW54373.1"/>
    <property type="molecule type" value="Genomic_DNA"/>
</dbReference>
<evidence type="ECO:0000256" key="1">
    <source>
        <dbReference type="SAM" id="MobiDB-lite"/>
    </source>
</evidence>
<evidence type="ECO:0000313" key="2">
    <source>
        <dbReference type="EMBL" id="USW54373.1"/>
    </source>
</evidence>
<proteinExistence type="predicted"/>
<feature type="region of interest" description="Disordered" evidence="1">
    <location>
        <begin position="154"/>
        <end position="174"/>
    </location>
</feature>
<organism evidence="2 3">
    <name type="scientific">Septoria linicola</name>
    <dbReference type="NCBI Taxonomy" id="215465"/>
    <lineage>
        <taxon>Eukaryota</taxon>
        <taxon>Fungi</taxon>
        <taxon>Dikarya</taxon>
        <taxon>Ascomycota</taxon>
        <taxon>Pezizomycotina</taxon>
        <taxon>Dothideomycetes</taxon>
        <taxon>Dothideomycetidae</taxon>
        <taxon>Mycosphaerellales</taxon>
        <taxon>Mycosphaerellaceae</taxon>
        <taxon>Septoria</taxon>
    </lineage>
</organism>
<dbReference type="Proteomes" id="UP001056384">
    <property type="component" value="Chromosome 6"/>
</dbReference>